<evidence type="ECO:0008006" key="4">
    <source>
        <dbReference type="Google" id="ProtNLM"/>
    </source>
</evidence>
<dbReference type="InterPro" id="IPR003795">
    <property type="entry name" value="DUF192"/>
</dbReference>
<keyword evidence="1" id="KW-1133">Transmembrane helix</keyword>
<evidence type="ECO:0000313" key="3">
    <source>
        <dbReference type="Proteomes" id="UP000177707"/>
    </source>
</evidence>
<dbReference type="AlphaFoldDB" id="A0A1G2TZJ1"/>
<evidence type="ECO:0000256" key="1">
    <source>
        <dbReference type="SAM" id="Phobius"/>
    </source>
</evidence>
<dbReference type="Pfam" id="PF02643">
    <property type="entry name" value="DUF192"/>
    <property type="match status" value="1"/>
</dbReference>
<dbReference type="Proteomes" id="UP000177707">
    <property type="component" value="Unassembled WGS sequence"/>
</dbReference>
<dbReference type="EMBL" id="MHWB01000002">
    <property type="protein sequence ID" value="OHB02697.1"/>
    <property type="molecule type" value="Genomic_DNA"/>
</dbReference>
<gene>
    <name evidence="2" type="ORF">A3A96_02500</name>
</gene>
<dbReference type="Gene3D" id="2.60.120.1140">
    <property type="entry name" value="Protein of unknown function DUF192"/>
    <property type="match status" value="1"/>
</dbReference>
<reference evidence="2 3" key="1">
    <citation type="journal article" date="2016" name="Nat. Commun.">
        <title>Thousands of microbial genomes shed light on interconnected biogeochemical processes in an aquifer system.</title>
        <authorList>
            <person name="Anantharaman K."/>
            <person name="Brown C.T."/>
            <person name="Hug L.A."/>
            <person name="Sharon I."/>
            <person name="Castelle C.J."/>
            <person name="Probst A.J."/>
            <person name="Thomas B.C."/>
            <person name="Singh A."/>
            <person name="Wilkins M.J."/>
            <person name="Karaoz U."/>
            <person name="Brodie E.L."/>
            <person name="Williams K.H."/>
            <person name="Hubbard S.S."/>
            <person name="Banfield J.F."/>
        </authorList>
    </citation>
    <scope>NUCLEOTIDE SEQUENCE [LARGE SCALE GENOMIC DNA]</scope>
</reference>
<dbReference type="InterPro" id="IPR038695">
    <property type="entry name" value="Saro_0823-like_sf"/>
</dbReference>
<keyword evidence="1" id="KW-0812">Transmembrane</keyword>
<sequence>MKKEIVLVFVLIGILLCLSLFIKKQEYKTIKTIKIGAVMLNIEVADTDDERMRGLSGRSGLGENEGMLFVFDTEGYYGIWMKEMNFPIDIAWLDKNKKILKIENTVDPDTYPKVFNSSIPSLYVLETKAGFFEKFKIKIGDTLDF</sequence>
<accession>A0A1G2TZJ1</accession>
<evidence type="ECO:0000313" key="2">
    <source>
        <dbReference type="EMBL" id="OHB02697.1"/>
    </source>
</evidence>
<proteinExistence type="predicted"/>
<keyword evidence="1" id="KW-0472">Membrane</keyword>
<comment type="caution">
    <text evidence="2">The sequence shown here is derived from an EMBL/GenBank/DDBJ whole genome shotgun (WGS) entry which is preliminary data.</text>
</comment>
<dbReference type="PANTHER" id="PTHR37953:SF1">
    <property type="entry name" value="UPF0127 PROTEIN MJ1496"/>
    <property type="match status" value="1"/>
</dbReference>
<protein>
    <recommendedName>
        <fullName evidence="4">DUF192 domain-containing protein</fullName>
    </recommendedName>
</protein>
<name>A0A1G2TZJ1_9BACT</name>
<organism evidence="2 3">
    <name type="scientific">Candidatus Zambryskibacteria bacterium RIFCSPLOWO2_01_FULL_39_39</name>
    <dbReference type="NCBI Taxonomy" id="1802758"/>
    <lineage>
        <taxon>Bacteria</taxon>
        <taxon>Candidatus Zambryskiibacteriota</taxon>
    </lineage>
</organism>
<dbReference type="PANTHER" id="PTHR37953">
    <property type="entry name" value="UPF0127 PROTEIN MJ1496"/>
    <property type="match status" value="1"/>
</dbReference>
<feature type="transmembrane region" description="Helical" evidence="1">
    <location>
        <begin position="6"/>
        <end position="22"/>
    </location>
</feature>
<dbReference type="STRING" id="1802758.A3A96_02500"/>